<dbReference type="AlphaFoldDB" id="A0A1G9RLU1"/>
<evidence type="ECO:0000313" key="4">
    <source>
        <dbReference type="Proteomes" id="UP000182347"/>
    </source>
</evidence>
<keyword evidence="1" id="KW-1133">Transmembrane helix</keyword>
<accession>A0A1G9RLU1</accession>
<feature type="transmembrane region" description="Helical" evidence="1">
    <location>
        <begin position="6"/>
        <end position="27"/>
    </location>
</feature>
<evidence type="ECO:0000259" key="2">
    <source>
        <dbReference type="Pfam" id="PF04892"/>
    </source>
</evidence>
<sequence>MINILWEAFHFIEFAILYLLLAAALIVNKRYSSLTDLAAMSATIIYAFIDEIHQFYVPGRSFSQLDLVKDMVGVITAWILMESYQSRNQEDDHETP</sequence>
<proteinExistence type="predicted"/>
<dbReference type="Proteomes" id="UP000182347">
    <property type="component" value="Unassembled WGS sequence"/>
</dbReference>
<organism evidence="3 4">
    <name type="scientific">Sediminibacillus halophilus</name>
    <dbReference type="NCBI Taxonomy" id="482461"/>
    <lineage>
        <taxon>Bacteria</taxon>
        <taxon>Bacillati</taxon>
        <taxon>Bacillota</taxon>
        <taxon>Bacilli</taxon>
        <taxon>Bacillales</taxon>
        <taxon>Bacillaceae</taxon>
        <taxon>Sediminibacillus</taxon>
    </lineage>
</organism>
<dbReference type="EMBL" id="FNHF01000002">
    <property type="protein sequence ID" value="SDM24198.1"/>
    <property type="molecule type" value="Genomic_DNA"/>
</dbReference>
<keyword evidence="4" id="KW-1185">Reference proteome</keyword>
<protein>
    <submittedName>
        <fullName evidence="3">VanZ like family protein</fullName>
    </submittedName>
</protein>
<evidence type="ECO:0000313" key="3">
    <source>
        <dbReference type="EMBL" id="SDM24198.1"/>
    </source>
</evidence>
<gene>
    <name evidence="3" type="ORF">SAMN05216244_2043</name>
</gene>
<evidence type="ECO:0000256" key="1">
    <source>
        <dbReference type="SAM" id="Phobius"/>
    </source>
</evidence>
<dbReference type="InterPro" id="IPR006976">
    <property type="entry name" value="VanZ-like"/>
</dbReference>
<dbReference type="Pfam" id="PF04892">
    <property type="entry name" value="VanZ"/>
    <property type="match status" value="1"/>
</dbReference>
<reference evidence="4" key="1">
    <citation type="submission" date="2016-10" db="EMBL/GenBank/DDBJ databases">
        <authorList>
            <person name="Varghese N."/>
            <person name="Submissions S."/>
        </authorList>
    </citation>
    <scope>NUCLEOTIDE SEQUENCE [LARGE SCALE GENOMIC DNA]</scope>
    <source>
        <strain evidence="4">CGMCC 1.6199</strain>
    </source>
</reference>
<dbReference type="NCBIfam" id="NF037970">
    <property type="entry name" value="vanZ_1"/>
    <property type="match status" value="1"/>
</dbReference>
<feature type="domain" description="VanZ-like" evidence="2">
    <location>
        <begin position="8"/>
        <end position="81"/>
    </location>
</feature>
<keyword evidence="1" id="KW-0472">Membrane</keyword>
<name>A0A1G9RLU1_9BACI</name>
<keyword evidence="1" id="KW-0812">Transmembrane</keyword>